<dbReference type="InterPro" id="IPR029033">
    <property type="entry name" value="His_PPase_superfam"/>
</dbReference>
<name>A0ABP0LVS4_9DINO</name>
<organism evidence="1 2">
    <name type="scientific">Durusdinium trenchii</name>
    <dbReference type="NCBI Taxonomy" id="1381693"/>
    <lineage>
        <taxon>Eukaryota</taxon>
        <taxon>Sar</taxon>
        <taxon>Alveolata</taxon>
        <taxon>Dinophyceae</taxon>
        <taxon>Suessiales</taxon>
        <taxon>Symbiodiniaceae</taxon>
        <taxon>Durusdinium</taxon>
    </lineage>
</organism>
<dbReference type="SUPFAM" id="SSF53254">
    <property type="entry name" value="Phosphoglycerate mutase-like"/>
    <property type="match status" value="1"/>
</dbReference>
<reference evidence="1 2" key="1">
    <citation type="submission" date="2024-02" db="EMBL/GenBank/DDBJ databases">
        <authorList>
            <person name="Chen Y."/>
            <person name="Shah S."/>
            <person name="Dougan E. K."/>
            <person name="Thang M."/>
            <person name="Chan C."/>
        </authorList>
    </citation>
    <scope>NUCLEOTIDE SEQUENCE [LARGE SCALE GENOMIC DNA]</scope>
</reference>
<dbReference type="Gene3D" id="3.40.50.1240">
    <property type="entry name" value="Phosphoglycerate mutase-like"/>
    <property type="match status" value="1"/>
</dbReference>
<sequence>MRKSGKSGRLLLRQVVLNHGHSVPGFPLGSMRRWLELLPSSELSRDMDRCTVVLPRPGDGWYAPPSSGTSAGFPWGELTQQGADEMMRQGQRCARDWSVDLSKVLLRAANRASCISSAQAFALGGRPKQEPVEPLRQEPVEVLLQRGEALLPQQSPETAEVRSPELAQEIRQNLGLEGEEEQSELARRLSDEENLLEAVMSLGLRGEGVVALQDSVARRWQRLVRGGPGRVIGPLVGEVLGACDARLEGEEPGLVIYVVEAASLVCLQAALEATAPVAPWPSWGASLQLELWEVEGQLSLSLRPREELDWTCSTARAQIPPSAPLPYLPFRQRWHMEMANG</sequence>
<gene>
    <name evidence="1" type="ORF">CCMP2556_LOCUS22617</name>
</gene>
<dbReference type="Proteomes" id="UP001642484">
    <property type="component" value="Unassembled WGS sequence"/>
</dbReference>
<comment type="caution">
    <text evidence="1">The sequence shown here is derived from an EMBL/GenBank/DDBJ whole genome shotgun (WGS) entry which is preliminary data.</text>
</comment>
<proteinExistence type="predicted"/>
<keyword evidence="2" id="KW-1185">Reference proteome</keyword>
<evidence type="ECO:0000313" key="1">
    <source>
        <dbReference type="EMBL" id="CAK9042502.1"/>
    </source>
</evidence>
<dbReference type="EMBL" id="CAXAMN010014113">
    <property type="protein sequence ID" value="CAK9042502.1"/>
    <property type="molecule type" value="Genomic_DNA"/>
</dbReference>
<accession>A0ABP0LVS4</accession>
<evidence type="ECO:0000313" key="2">
    <source>
        <dbReference type="Proteomes" id="UP001642484"/>
    </source>
</evidence>
<protein>
    <submittedName>
        <fullName evidence="1">Uncharacterized protein</fullName>
    </submittedName>
</protein>